<dbReference type="EMBL" id="GG671591">
    <property type="protein sequence ID" value="EER18669.1"/>
    <property type="molecule type" value="Genomic_DNA"/>
</dbReference>
<sequence length="145" mass="16208">YSIVLLWVLRPHKFHHSSYSSPVSWFDFLSRQLDHPSSVLFWRRSNHSSSNIFSNPFLRVALLLASATACWECIGSSGMALGLLSFHTSSCWSSHFAVGHLWSAALKLLPRVPCTLSYQPPTHGDLVGITRCFIPANTLLQHSLS</sequence>
<proteinExistence type="predicted"/>
<organism evidence="2">
    <name type="scientific">Perkinsus marinus (strain ATCC 50983 / TXsc)</name>
    <dbReference type="NCBI Taxonomy" id="423536"/>
    <lineage>
        <taxon>Eukaryota</taxon>
        <taxon>Sar</taxon>
        <taxon>Alveolata</taxon>
        <taxon>Perkinsozoa</taxon>
        <taxon>Perkinsea</taxon>
        <taxon>Perkinsida</taxon>
        <taxon>Perkinsidae</taxon>
        <taxon>Perkinsus</taxon>
    </lineage>
</organism>
<feature type="non-terminal residue" evidence="1">
    <location>
        <position position="1"/>
    </location>
</feature>
<reference evidence="1 2" key="1">
    <citation type="submission" date="2008-07" db="EMBL/GenBank/DDBJ databases">
        <authorList>
            <person name="El-Sayed N."/>
            <person name="Caler E."/>
            <person name="Inman J."/>
            <person name="Amedeo P."/>
            <person name="Hass B."/>
            <person name="Wortman J."/>
        </authorList>
    </citation>
    <scope>NUCLEOTIDE SEQUENCE [LARGE SCALE GENOMIC DNA]</scope>
    <source>
        <strain evidence="2">ATCC 50983 / TXsc</strain>
    </source>
</reference>
<protein>
    <submittedName>
        <fullName evidence="1">Uncharacterized protein</fullName>
    </submittedName>
</protein>
<evidence type="ECO:0000313" key="1">
    <source>
        <dbReference type="EMBL" id="EER18669.1"/>
    </source>
</evidence>
<evidence type="ECO:0000313" key="2">
    <source>
        <dbReference type="Proteomes" id="UP000007800"/>
    </source>
</evidence>
<gene>
    <name evidence="1" type="ORF">Pmar_PMAR015624</name>
</gene>
<keyword evidence="2" id="KW-1185">Reference proteome</keyword>
<dbReference type="InParanoid" id="C5KA25"/>
<dbReference type="Proteomes" id="UP000007800">
    <property type="component" value="Unassembled WGS sequence"/>
</dbReference>
<dbReference type="AlphaFoldDB" id="C5KA25"/>
<accession>C5KA25</accession>
<dbReference type="GeneID" id="9048810"/>
<dbReference type="RefSeq" id="XP_002786873.1">
    <property type="nucleotide sequence ID" value="XM_002786827.1"/>
</dbReference>
<name>C5KA25_PERM5</name>